<evidence type="ECO:0000313" key="1">
    <source>
        <dbReference type="EMBL" id="QCD42161.1"/>
    </source>
</evidence>
<protein>
    <submittedName>
        <fullName evidence="1">Uncharacterized protein</fullName>
    </submittedName>
</protein>
<dbReference type="AlphaFoldDB" id="A0A4P7W2I3"/>
<dbReference type="RefSeq" id="WP_136415161.1">
    <property type="nucleotide sequence ID" value="NZ_CAXHQF010000003.1"/>
</dbReference>
<evidence type="ECO:0000313" key="2">
    <source>
        <dbReference type="Proteomes" id="UP000297149"/>
    </source>
</evidence>
<accession>A0A4P7W2I3</accession>
<name>A0A4P7W2I3_9BACT</name>
<gene>
    <name evidence="1" type="ORF">E7747_07670</name>
</gene>
<dbReference type="EMBL" id="CP039396">
    <property type="protein sequence ID" value="QCD42161.1"/>
    <property type="molecule type" value="Genomic_DNA"/>
</dbReference>
<organism evidence="1 2">
    <name type="scientific">Duncaniella dubosii</name>
    <dbReference type="NCBI Taxonomy" id="2518971"/>
    <lineage>
        <taxon>Bacteria</taxon>
        <taxon>Pseudomonadati</taxon>
        <taxon>Bacteroidota</taxon>
        <taxon>Bacteroidia</taxon>
        <taxon>Bacteroidales</taxon>
        <taxon>Muribaculaceae</taxon>
        <taxon>Duncaniella</taxon>
    </lineage>
</organism>
<reference evidence="2" key="1">
    <citation type="submission" date="2019-02" db="EMBL/GenBank/DDBJ databases">
        <title>Isolation and identification of novel species under the genus Muribaculum.</title>
        <authorList>
            <person name="Miyake S."/>
            <person name="Ding Y."/>
            <person name="Low A."/>
            <person name="Soh M."/>
            <person name="Seedorf H."/>
        </authorList>
    </citation>
    <scope>NUCLEOTIDE SEQUENCE [LARGE SCALE GENOMIC DNA]</scope>
    <source>
        <strain evidence="2">H5</strain>
    </source>
</reference>
<dbReference type="Proteomes" id="UP000297149">
    <property type="component" value="Chromosome"/>
</dbReference>
<sequence length="385" mass="42536">MKVTRRFDFNYKPLQPSQSITVTGSVPDRQTFDANTGTYTPDYTLTPLTVRANISVIDLDGIIPSGDINSRLANIRWYATLAGKTSIISTTDPGYIIGAEGSSDAGQIQVRHNIDPALPLTLTFQAEFVDPRTGQIFRFNLSKILRSNTEAASMRFEIDTPPQVIYNPVRHNPLQVITARLSIGKEDIPASQRKFIWEVLRDDGTWSAVGDSLLDYWGEISADGSKLTVDRTLICDSLTVRCLALYDASGNPASQTVTPSTPVRTVTFVRRIPEYWFDMLDAPYNIPRTPYIFPRCEVRDTISILTDSQVSENFDVCWFMATNKAAATLTYQQIGTGIAPRLSTSLMSDSLGGVLALDVTPRQPLKALTVDGCILTVDGKILLVR</sequence>
<keyword evidence="2" id="KW-1185">Reference proteome</keyword>
<proteinExistence type="predicted"/>
<dbReference type="KEGG" id="ddb:E7747_07670"/>